<feature type="region of interest" description="Disordered" evidence="1">
    <location>
        <begin position="151"/>
        <end position="187"/>
    </location>
</feature>
<comment type="caution">
    <text evidence="2">The sequence shown here is derived from an EMBL/GenBank/DDBJ whole genome shotgun (WGS) entry which is preliminary data.</text>
</comment>
<dbReference type="OrthoDB" id="10466648at2759"/>
<protein>
    <submittedName>
        <fullName evidence="2">Uncharacterized protein</fullName>
    </submittedName>
</protein>
<feature type="compositionally biased region" description="Acidic residues" evidence="1">
    <location>
        <begin position="44"/>
        <end position="56"/>
    </location>
</feature>
<organism evidence="2 3">
    <name type="scientific">Cyclocybe aegerita</name>
    <name type="common">Black poplar mushroom</name>
    <name type="synonym">Agrocybe aegerita</name>
    <dbReference type="NCBI Taxonomy" id="1973307"/>
    <lineage>
        <taxon>Eukaryota</taxon>
        <taxon>Fungi</taxon>
        <taxon>Dikarya</taxon>
        <taxon>Basidiomycota</taxon>
        <taxon>Agaricomycotina</taxon>
        <taxon>Agaricomycetes</taxon>
        <taxon>Agaricomycetidae</taxon>
        <taxon>Agaricales</taxon>
        <taxon>Agaricineae</taxon>
        <taxon>Bolbitiaceae</taxon>
        <taxon>Cyclocybe</taxon>
    </lineage>
</organism>
<gene>
    <name evidence="2" type="ORF">AAE3_LOCUS9891</name>
</gene>
<feature type="compositionally biased region" description="Acidic residues" evidence="1">
    <location>
        <begin position="98"/>
        <end position="115"/>
    </location>
</feature>
<accession>A0A8S0WWL8</accession>
<dbReference type="AlphaFoldDB" id="A0A8S0WWL8"/>
<dbReference type="Proteomes" id="UP000467700">
    <property type="component" value="Unassembled WGS sequence"/>
</dbReference>
<evidence type="ECO:0000313" key="3">
    <source>
        <dbReference type="Proteomes" id="UP000467700"/>
    </source>
</evidence>
<sequence length="187" mass="20910">MAPSTCRQKHSSPVIVSELEADSSEDNANASEAGTNASDMGTDTLDDDLPSDEEDYISPPPTQRRGGNYNKKKSNSTADAIKTHKRVPKRSPQADIMEHEDDETPANDETEEEVSDDKRLPLKLKLSHNPACQLVFDRAVENHKLEKVKELTKKNKKQGKRTSDDPFLETDKQELVLDDLEPTEIPQ</sequence>
<evidence type="ECO:0000256" key="1">
    <source>
        <dbReference type="SAM" id="MobiDB-lite"/>
    </source>
</evidence>
<feature type="compositionally biased region" description="Basic and acidic residues" evidence="1">
    <location>
        <begin position="161"/>
        <end position="175"/>
    </location>
</feature>
<feature type="compositionally biased region" description="Polar residues" evidence="1">
    <location>
        <begin position="26"/>
        <end position="41"/>
    </location>
</feature>
<feature type="compositionally biased region" description="Acidic residues" evidence="1">
    <location>
        <begin position="176"/>
        <end position="187"/>
    </location>
</feature>
<keyword evidence="3" id="KW-1185">Reference proteome</keyword>
<reference evidence="2 3" key="1">
    <citation type="submission" date="2020-01" db="EMBL/GenBank/DDBJ databases">
        <authorList>
            <person name="Gupta K D."/>
        </authorList>
    </citation>
    <scope>NUCLEOTIDE SEQUENCE [LARGE SCALE GENOMIC DNA]</scope>
</reference>
<proteinExistence type="predicted"/>
<dbReference type="EMBL" id="CACVBS010000061">
    <property type="protein sequence ID" value="CAA7267566.1"/>
    <property type="molecule type" value="Genomic_DNA"/>
</dbReference>
<evidence type="ECO:0000313" key="2">
    <source>
        <dbReference type="EMBL" id="CAA7267566.1"/>
    </source>
</evidence>
<feature type="region of interest" description="Disordered" evidence="1">
    <location>
        <begin position="1"/>
        <end position="121"/>
    </location>
</feature>
<name>A0A8S0WWL8_CYCAE</name>